<dbReference type="HOGENOM" id="CLU_2671644_0_0_1"/>
<reference evidence="2" key="1">
    <citation type="journal article" date="2008" name="PLoS Genet.">
        <title>Genomic islands in the pathogenic filamentous fungus Aspergillus fumigatus.</title>
        <authorList>
            <person name="Fedorova N.D."/>
            <person name="Khaldi N."/>
            <person name="Joardar V.S."/>
            <person name="Maiti R."/>
            <person name="Amedeo P."/>
            <person name="Anderson M.J."/>
            <person name="Crabtree J."/>
            <person name="Silva J.C."/>
            <person name="Badger J.H."/>
            <person name="Albarraq A."/>
            <person name="Angiuoli S."/>
            <person name="Bussey H."/>
            <person name="Bowyer P."/>
            <person name="Cotty P.J."/>
            <person name="Dyer P.S."/>
            <person name="Egan A."/>
            <person name="Galens K."/>
            <person name="Fraser-Liggett C.M."/>
            <person name="Haas B.J."/>
            <person name="Inman J.M."/>
            <person name="Kent R."/>
            <person name="Lemieux S."/>
            <person name="Malavazi I."/>
            <person name="Orvis J."/>
            <person name="Roemer T."/>
            <person name="Ronning C.M."/>
            <person name="Sundaram J.P."/>
            <person name="Sutton G."/>
            <person name="Turner G."/>
            <person name="Venter J.C."/>
            <person name="White O.R."/>
            <person name="Whitty B.R."/>
            <person name="Youngman P."/>
            <person name="Wolfe K.H."/>
            <person name="Goldman G.H."/>
            <person name="Wortman J.R."/>
            <person name="Jiang B."/>
            <person name="Denning D.W."/>
            <person name="Nierman W.C."/>
        </authorList>
    </citation>
    <scope>NUCLEOTIDE SEQUENCE [LARGE SCALE GENOMIC DNA]</scope>
    <source>
        <strain evidence="2">ATCC 1020 / DSM 3700 / CBS 544.65 / FGSC A1164 / JCM 1740 / NRRL 181 / WB 181</strain>
    </source>
</reference>
<dbReference type="EMBL" id="DS027696">
    <property type="protein sequence ID" value="EAW19292.1"/>
    <property type="molecule type" value="Genomic_DNA"/>
</dbReference>
<keyword evidence="2" id="KW-1185">Reference proteome</keyword>
<proteinExistence type="predicted"/>
<dbReference type="AlphaFoldDB" id="A1DIT5"/>
<name>A1DIT5_NEOFI</name>
<dbReference type="RefSeq" id="XP_001261189.1">
    <property type="nucleotide sequence ID" value="XM_001261188.1"/>
</dbReference>
<accession>A1DIT5</accession>
<protein>
    <submittedName>
        <fullName evidence="1">Uncharacterized protein</fullName>
    </submittedName>
</protein>
<gene>
    <name evidence="1" type="ORF">NFIA_092530</name>
</gene>
<sequence length="75" mass="8364">MPVVCDGNAQRHNARSEDREFGARAFAVVETLLDRGLIDAHPVKVLNEGLEGVIRVWFVVRLRLVKSLCILSHGL</sequence>
<dbReference type="KEGG" id="nfi:NFIA_092530"/>
<organism evidence="1 2">
    <name type="scientific">Neosartorya fischeri (strain ATCC 1020 / DSM 3700 / CBS 544.65 / FGSC A1164 / JCM 1740 / NRRL 181 / WB 181)</name>
    <name type="common">Aspergillus fischerianus</name>
    <dbReference type="NCBI Taxonomy" id="331117"/>
    <lineage>
        <taxon>Eukaryota</taxon>
        <taxon>Fungi</taxon>
        <taxon>Dikarya</taxon>
        <taxon>Ascomycota</taxon>
        <taxon>Pezizomycotina</taxon>
        <taxon>Eurotiomycetes</taxon>
        <taxon>Eurotiomycetidae</taxon>
        <taxon>Eurotiales</taxon>
        <taxon>Aspergillaceae</taxon>
        <taxon>Aspergillus</taxon>
        <taxon>Aspergillus subgen. Fumigati</taxon>
    </lineage>
</organism>
<evidence type="ECO:0000313" key="1">
    <source>
        <dbReference type="EMBL" id="EAW19292.1"/>
    </source>
</evidence>
<evidence type="ECO:0000313" key="2">
    <source>
        <dbReference type="Proteomes" id="UP000006702"/>
    </source>
</evidence>
<dbReference type="GeneID" id="4587747"/>
<dbReference type="Proteomes" id="UP000006702">
    <property type="component" value="Unassembled WGS sequence"/>
</dbReference>
<dbReference type="VEuPathDB" id="FungiDB:NFIA_092530"/>
<dbReference type="Gene3D" id="3.40.50.720">
    <property type="entry name" value="NAD(P)-binding Rossmann-like Domain"/>
    <property type="match status" value="1"/>
</dbReference>
<dbReference type="Gene3D" id="3.90.180.10">
    <property type="entry name" value="Medium-chain alcohol dehydrogenases, catalytic domain"/>
    <property type="match status" value="1"/>
</dbReference>